<dbReference type="SMART" id="SM00382">
    <property type="entry name" value="AAA"/>
    <property type="match status" value="1"/>
</dbReference>
<dbReference type="Pfam" id="PF13732">
    <property type="entry name" value="DrrA1-3_C"/>
    <property type="match status" value="1"/>
</dbReference>
<keyword evidence="5" id="KW-0046">Antibiotic resistance</keyword>
<dbReference type="EMBL" id="BAAAQK010000028">
    <property type="protein sequence ID" value="GAA1877341.1"/>
    <property type="molecule type" value="Genomic_DNA"/>
</dbReference>
<dbReference type="InterPro" id="IPR050763">
    <property type="entry name" value="ABC_transporter_ATP-binding"/>
</dbReference>
<dbReference type="PANTHER" id="PTHR42711">
    <property type="entry name" value="ABC TRANSPORTER ATP-BINDING PROTEIN"/>
    <property type="match status" value="1"/>
</dbReference>
<evidence type="ECO:0000256" key="2">
    <source>
        <dbReference type="ARBA" id="ARBA00022448"/>
    </source>
</evidence>
<keyword evidence="4 7" id="KW-0067">ATP-binding</keyword>
<dbReference type="InterPro" id="IPR003439">
    <property type="entry name" value="ABC_transporter-like_ATP-bd"/>
</dbReference>
<protein>
    <submittedName>
        <fullName evidence="7">ATP-binding cassette domain-containing protein</fullName>
    </submittedName>
</protein>
<accession>A0ABN2NNW9</accession>
<keyword evidence="8" id="KW-1185">Reference proteome</keyword>
<evidence type="ECO:0000313" key="8">
    <source>
        <dbReference type="Proteomes" id="UP001500449"/>
    </source>
</evidence>
<dbReference type="RefSeq" id="WP_344426950.1">
    <property type="nucleotide sequence ID" value="NZ_BAAAQK010000028.1"/>
</dbReference>
<keyword evidence="2" id="KW-0813">Transport</keyword>
<dbReference type="InterPro" id="IPR025302">
    <property type="entry name" value="DrrA1/2-like_C"/>
</dbReference>
<gene>
    <name evidence="7" type="ORF">GCM10009836_68440</name>
</gene>
<comment type="caution">
    <text evidence="7">The sequence shown here is derived from an EMBL/GenBank/DDBJ whole genome shotgun (WGS) entry which is preliminary data.</text>
</comment>
<reference evidence="7 8" key="1">
    <citation type="journal article" date="2019" name="Int. J. Syst. Evol. Microbiol.">
        <title>The Global Catalogue of Microorganisms (GCM) 10K type strain sequencing project: providing services to taxonomists for standard genome sequencing and annotation.</title>
        <authorList>
            <consortium name="The Broad Institute Genomics Platform"/>
            <consortium name="The Broad Institute Genome Sequencing Center for Infectious Disease"/>
            <person name="Wu L."/>
            <person name="Ma J."/>
        </authorList>
    </citation>
    <scope>NUCLEOTIDE SEQUENCE [LARGE SCALE GENOMIC DNA]</scope>
    <source>
        <strain evidence="7 8">JCM 16009</strain>
    </source>
</reference>
<dbReference type="Proteomes" id="UP001500449">
    <property type="component" value="Unassembled WGS sequence"/>
</dbReference>
<dbReference type="InterPro" id="IPR017871">
    <property type="entry name" value="ABC_transporter-like_CS"/>
</dbReference>
<dbReference type="PANTHER" id="PTHR42711:SF19">
    <property type="entry name" value="DOXORUBICIN RESISTANCE ATP-BINDING PROTEIN DRRA"/>
    <property type="match status" value="1"/>
</dbReference>
<evidence type="ECO:0000259" key="6">
    <source>
        <dbReference type="PROSITE" id="PS50893"/>
    </source>
</evidence>
<organism evidence="7 8">
    <name type="scientific">Pseudonocardia ailaonensis</name>
    <dbReference type="NCBI Taxonomy" id="367279"/>
    <lineage>
        <taxon>Bacteria</taxon>
        <taxon>Bacillati</taxon>
        <taxon>Actinomycetota</taxon>
        <taxon>Actinomycetes</taxon>
        <taxon>Pseudonocardiales</taxon>
        <taxon>Pseudonocardiaceae</taxon>
        <taxon>Pseudonocardia</taxon>
    </lineage>
</organism>
<name>A0ABN2NNW9_9PSEU</name>
<evidence type="ECO:0000256" key="4">
    <source>
        <dbReference type="ARBA" id="ARBA00022840"/>
    </source>
</evidence>
<dbReference type="SUPFAM" id="SSF52540">
    <property type="entry name" value="P-loop containing nucleoside triphosphate hydrolases"/>
    <property type="match status" value="1"/>
</dbReference>
<sequence>MIHTESLARTFTAGKETIEAVRGIDLDVGEGELVAFLGPNGAGKSTTLRMLTSLLPPTSGTARVAGVDVVEKPAEVRRRIGYIGQKDGAGHNYRVRDELLMQGRFYGMSKADALESGTALLKSLDLESLAMRKVSSLSGGQKRRLDIALGLIHAPGLLFLDEPSTGMDPQNRANLWEHILRIREERGTTIVLTTHYLDEADQMAERVVIIDHGKIIADDTAEALKHKQAGDRLTVVVHPSSVDAAQALLAVEGAEPASRPDPDGVALSIRVEAASHAMPGVLERLRAAGIDVVAASARQPTLDDVFLNLTGRSLREGES</sequence>
<evidence type="ECO:0000256" key="1">
    <source>
        <dbReference type="ARBA" id="ARBA00004202"/>
    </source>
</evidence>
<comment type="subcellular location">
    <subcellularLocation>
        <location evidence="1">Cell membrane</location>
        <topology evidence="1">Peripheral membrane protein</topology>
    </subcellularLocation>
</comment>
<evidence type="ECO:0000256" key="3">
    <source>
        <dbReference type="ARBA" id="ARBA00022741"/>
    </source>
</evidence>
<dbReference type="PROSITE" id="PS50893">
    <property type="entry name" value="ABC_TRANSPORTER_2"/>
    <property type="match status" value="1"/>
</dbReference>
<proteinExistence type="predicted"/>
<dbReference type="InterPro" id="IPR027417">
    <property type="entry name" value="P-loop_NTPase"/>
</dbReference>
<evidence type="ECO:0000313" key="7">
    <source>
        <dbReference type="EMBL" id="GAA1877341.1"/>
    </source>
</evidence>
<evidence type="ECO:0000256" key="5">
    <source>
        <dbReference type="ARBA" id="ARBA00023251"/>
    </source>
</evidence>
<dbReference type="Pfam" id="PF00005">
    <property type="entry name" value="ABC_tran"/>
    <property type="match status" value="1"/>
</dbReference>
<keyword evidence="3" id="KW-0547">Nucleotide-binding</keyword>
<dbReference type="PROSITE" id="PS00211">
    <property type="entry name" value="ABC_TRANSPORTER_1"/>
    <property type="match status" value="1"/>
</dbReference>
<dbReference type="InterPro" id="IPR003593">
    <property type="entry name" value="AAA+_ATPase"/>
</dbReference>
<dbReference type="GO" id="GO:0005524">
    <property type="term" value="F:ATP binding"/>
    <property type="evidence" value="ECO:0007669"/>
    <property type="project" value="UniProtKB-KW"/>
</dbReference>
<dbReference type="Gene3D" id="3.40.50.300">
    <property type="entry name" value="P-loop containing nucleotide triphosphate hydrolases"/>
    <property type="match status" value="1"/>
</dbReference>
<feature type="domain" description="ABC transporter" evidence="6">
    <location>
        <begin position="2"/>
        <end position="237"/>
    </location>
</feature>